<evidence type="ECO:0000313" key="4">
    <source>
        <dbReference type="Proteomes" id="UP000326912"/>
    </source>
</evidence>
<name>A0A5J4KQF3_9CHLR</name>
<dbReference type="InterPro" id="IPR046738">
    <property type="entry name" value="DUF6788"/>
</dbReference>
<organism evidence="3 4">
    <name type="scientific">Dictyobacter vulcani</name>
    <dbReference type="NCBI Taxonomy" id="2607529"/>
    <lineage>
        <taxon>Bacteria</taxon>
        <taxon>Bacillati</taxon>
        <taxon>Chloroflexota</taxon>
        <taxon>Ktedonobacteria</taxon>
        <taxon>Ktedonobacterales</taxon>
        <taxon>Dictyobacteraceae</taxon>
        <taxon>Dictyobacter</taxon>
    </lineage>
</organism>
<gene>
    <name evidence="3" type="ORF">KDW_35840</name>
</gene>
<dbReference type="AlphaFoldDB" id="A0A5J4KQF3"/>
<protein>
    <recommendedName>
        <fullName evidence="2">DUF6788 domain-containing protein</fullName>
    </recommendedName>
</protein>
<proteinExistence type="predicted"/>
<evidence type="ECO:0000259" key="2">
    <source>
        <dbReference type="Pfam" id="PF20586"/>
    </source>
</evidence>
<accession>A0A5J4KQF3</accession>
<feature type="region of interest" description="Disordered" evidence="1">
    <location>
        <begin position="58"/>
        <end position="90"/>
    </location>
</feature>
<reference evidence="3 4" key="1">
    <citation type="submission" date="2019-10" db="EMBL/GenBank/DDBJ databases">
        <title>Dictyobacter vulcani sp. nov., within the class Ktedonobacteria, isolated from soil of volcanic Mt. Zao.</title>
        <authorList>
            <person name="Zheng Y."/>
            <person name="Wang C.M."/>
            <person name="Sakai Y."/>
            <person name="Abe K."/>
            <person name="Yokota A."/>
            <person name="Yabe S."/>
        </authorList>
    </citation>
    <scope>NUCLEOTIDE SEQUENCE [LARGE SCALE GENOMIC DNA]</scope>
    <source>
        <strain evidence="3 4">W12</strain>
    </source>
</reference>
<evidence type="ECO:0000256" key="1">
    <source>
        <dbReference type="SAM" id="MobiDB-lite"/>
    </source>
</evidence>
<evidence type="ECO:0000313" key="3">
    <source>
        <dbReference type="EMBL" id="GER89422.1"/>
    </source>
</evidence>
<dbReference type="Proteomes" id="UP000326912">
    <property type="component" value="Unassembled WGS sequence"/>
</dbReference>
<keyword evidence="4" id="KW-1185">Reference proteome</keyword>
<sequence>MAVIPSDQHITYQLQFRKCGKPSCSTCRTGQGHGPYWYAYWRQGSRLRSGYIGKVRPAGCKQGNPTEKKQKSTVAKTAEYSKASAAPALM</sequence>
<comment type="caution">
    <text evidence="3">The sequence shown here is derived from an EMBL/GenBank/DDBJ whole genome shotgun (WGS) entry which is preliminary data.</text>
</comment>
<dbReference type="RefSeq" id="WP_151757173.1">
    <property type="nucleotide sequence ID" value="NZ_BKZW01000001.1"/>
</dbReference>
<dbReference type="EMBL" id="BKZW01000001">
    <property type="protein sequence ID" value="GER89422.1"/>
    <property type="molecule type" value="Genomic_DNA"/>
</dbReference>
<feature type="domain" description="DUF6788" evidence="2">
    <location>
        <begin position="10"/>
        <end position="57"/>
    </location>
</feature>
<dbReference type="Pfam" id="PF20586">
    <property type="entry name" value="DUF6788"/>
    <property type="match status" value="1"/>
</dbReference>